<dbReference type="EMBL" id="LJJC01000004">
    <property type="protein sequence ID" value="KQL54511.1"/>
    <property type="molecule type" value="Genomic_DNA"/>
</dbReference>
<dbReference type="OrthoDB" id="2876687at2"/>
<protein>
    <recommendedName>
        <fullName evidence="3">DUF3168 domain-containing protein</fullName>
    </recommendedName>
</protein>
<evidence type="ECO:0008006" key="3">
    <source>
        <dbReference type="Google" id="ProtNLM"/>
    </source>
</evidence>
<organism evidence="1 2">
    <name type="scientific">Heyndrickxia shackletonii</name>
    <dbReference type="NCBI Taxonomy" id="157838"/>
    <lineage>
        <taxon>Bacteria</taxon>
        <taxon>Bacillati</taxon>
        <taxon>Bacillota</taxon>
        <taxon>Bacilli</taxon>
        <taxon>Bacillales</taxon>
        <taxon>Bacillaceae</taxon>
        <taxon>Heyndrickxia</taxon>
    </lineage>
</organism>
<evidence type="ECO:0000313" key="1">
    <source>
        <dbReference type="EMBL" id="KQL54511.1"/>
    </source>
</evidence>
<dbReference type="AlphaFoldDB" id="A0A0Q3WYG2"/>
<dbReference type="Proteomes" id="UP000051888">
    <property type="component" value="Unassembled WGS sequence"/>
</dbReference>
<evidence type="ECO:0000313" key="2">
    <source>
        <dbReference type="Proteomes" id="UP000051888"/>
    </source>
</evidence>
<reference evidence="1 2" key="1">
    <citation type="submission" date="2015-09" db="EMBL/GenBank/DDBJ databases">
        <title>Genome sequencing project for genomic taxonomy and phylogenomics of Bacillus-like bacteria.</title>
        <authorList>
            <person name="Liu B."/>
            <person name="Wang J."/>
            <person name="Zhu Y."/>
            <person name="Liu G."/>
            <person name="Chen Q."/>
            <person name="Chen Z."/>
            <person name="Lan J."/>
            <person name="Che J."/>
            <person name="Ge C."/>
            <person name="Shi H."/>
            <person name="Pan Z."/>
            <person name="Liu X."/>
        </authorList>
    </citation>
    <scope>NUCLEOTIDE SEQUENCE [LARGE SCALE GENOMIC DNA]</scope>
    <source>
        <strain evidence="1 2">LMG 18435</strain>
    </source>
</reference>
<gene>
    <name evidence="1" type="ORF">AN964_14065</name>
</gene>
<dbReference type="STRING" id="157838.AN964_14065"/>
<keyword evidence="2" id="KW-1185">Reference proteome</keyword>
<dbReference type="PATRIC" id="fig|157838.3.peg.3123"/>
<name>A0A0Q3WYG2_9BACI</name>
<comment type="caution">
    <text evidence="1">The sequence shown here is derived from an EMBL/GenBank/DDBJ whole genome shotgun (WGS) entry which is preliminary data.</text>
</comment>
<accession>A0A0Q3WYG2</accession>
<dbReference type="RefSeq" id="WP_055740283.1">
    <property type="nucleotide sequence ID" value="NZ_JAAIWL010000008.1"/>
</dbReference>
<sequence>MDFEEALRAELVTIDGLSNKVFPLNATEGTKPPYIIYVSSEGIQDKTLDGYQSNKEAPCEINIVHNSYENLKSMTKQVLDKIVSFEGRVIGKDGPFIQELSYDKPIELYENEISAYRSVINFTVNF</sequence>
<proteinExistence type="predicted"/>